<name>A0A7Y4H6E2_9BRAD</name>
<protein>
    <submittedName>
        <fullName evidence="2">Acriflavin resistance protein</fullName>
    </submittedName>
</protein>
<dbReference type="AlphaFoldDB" id="A0A7Y4H6E2"/>
<accession>A0A7Y4H6E2</accession>
<evidence type="ECO:0000313" key="3">
    <source>
        <dbReference type="Proteomes" id="UP000528734"/>
    </source>
</evidence>
<feature type="transmembrane region" description="Helical" evidence="1">
    <location>
        <begin position="38"/>
        <end position="61"/>
    </location>
</feature>
<feature type="transmembrane region" description="Helical" evidence="1">
    <location>
        <begin position="73"/>
        <end position="92"/>
    </location>
</feature>
<gene>
    <name evidence="2" type="ORF">HCN50_19200</name>
</gene>
<keyword evidence="1" id="KW-1133">Transmembrane helix</keyword>
<comment type="caution">
    <text evidence="2">The sequence shown here is derived from an EMBL/GenBank/DDBJ whole genome shotgun (WGS) entry which is preliminary data.</text>
</comment>
<sequence length="230" mass="24377">MNITSPILTGAGRAAELPSNSITSLLRTVGFSDGPDGGLGIVMSALAGVAAALAVAIMLSVYFRTGHRSRHDLVKHGLAACAALVLLAFVVADMRQAALAYLGLNPAKPALEFEIRLPKGALTTAADTQIELLTNRNQKLAKIQEALGATDDGRSILRGMVTLDYRATDRVMLVNLPGRAHSTFRLRLPASPSRSGQFGPWHLADDIVPVSGGTVTTEIHDAFAIRYRVL</sequence>
<reference evidence="2 3" key="1">
    <citation type="submission" date="2020-03" db="EMBL/GenBank/DDBJ databases">
        <title>Bradyrhizobium diversity isolated from nodules of Muelleranthus trifoliolatus.</title>
        <authorList>
            <person name="Klepa M."/>
            <person name="Helene L."/>
            <person name="Hungria M."/>
        </authorList>
    </citation>
    <scope>NUCLEOTIDE SEQUENCE [LARGE SCALE GENOMIC DNA]</scope>
    <source>
        <strain evidence="2 3">WSM 1744</strain>
    </source>
</reference>
<keyword evidence="1" id="KW-0812">Transmembrane</keyword>
<dbReference type="Proteomes" id="UP000528734">
    <property type="component" value="Unassembled WGS sequence"/>
</dbReference>
<organism evidence="2 3">
    <name type="scientific">Bradyrhizobium archetypum</name>
    <dbReference type="NCBI Taxonomy" id="2721160"/>
    <lineage>
        <taxon>Bacteria</taxon>
        <taxon>Pseudomonadati</taxon>
        <taxon>Pseudomonadota</taxon>
        <taxon>Alphaproteobacteria</taxon>
        <taxon>Hyphomicrobiales</taxon>
        <taxon>Nitrobacteraceae</taxon>
        <taxon>Bradyrhizobium</taxon>
    </lineage>
</organism>
<keyword evidence="3" id="KW-1185">Reference proteome</keyword>
<keyword evidence="1" id="KW-0472">Membrane</keyword>
<dbReference type="EMBL" id="JAAVLW010000005">
    <property type="protein sequence ID" value="NOJ48350.1"/>
    <property type="molecule type" value="Genomic_DNA"/>
</dbReference>
<evidence type="ECO:0000256" key="1">
    <source>
        <dbReference type="SAM" id="Phobius"/>
    </source>
</evidence>
<evidence type="ECO:0000313" key="2">
    <source>
        <dbReference type="EMBL" id="NOJ48350.1"/>
    </source>
</evidence>
<proteinExistence type="predicted"/>
<dbReference type="RefSeq" id="WP_171711200.1">
    <property type="nucleotide sequence ID" value="NZ_JAAVLW010000005.1"/>
</dbReference>